<evidence type="ECO:0000313" key="2">
    <source>
        <dbReference type="Proteomes" id="UP001243212"/>
    </source>
</evidence>
<sequence length="147" mass="16249">MSYVNVSDPIFSDDLGREAHSEKAAADLEAAGVAFDPATYEIDMVIAGLDVLAELNADNLEAESRMALLKELATQRNRLSAIRHDILAAADSNRDWVGRPMRTLDEFESQVAQNPHKKARDTVHRAKAMREDLPLFMAEAKAGRLSE</sequence>
<keyword evidence="2" id="KW-1185">Reference proteome</keyword>
<dbReference type="Proteomes" id="UP001243212">
    <property type="component" value="Unassembled WGS sequence"/>
</dbReference>
<comment type="caution">
    <text evidence="1">The sequence shown here is derived from an EMBL/GenBank/DDBJ whole genome shotgun (WGS) entry which is preliminary data.</text>
</comment>
<accession>A0ABT9NFA9</accession>
<proteinExistence type="predicted"/>
<dbReference type="EMBL" id="JAUSQX010000001">
    <property type="protein sequence ID" value="MDP9806076.1"/>
    <property type="molecule type" value="Genomic_DNA"/>
</dbReference>
<name>A0ABT9NFA9_9ACTO</name>
<dbReference type="RefSeq" id="WP_307682320.1">
    <property type="nucleotide sequence ID" value="NZ_JAUSQX010000001.1"/>
</dbReference>
<organism evidence="1 2">
    <name type="scientific">Trueperella bonasi</name>
    <dbReference type="NCBI Taxonomy" id="312286"/>
    <lineage>
        <taxon>Bacteria</taxon>
        <taxon>Bacillati</taxon>
        <taxon>Actinomycetota</taxon>
        <taxon>Actinomycetes</taxon>
        <taxon>Actinomycetales</taxon>
        <taxon>Actinomycetaceae</taxon>
        <taxon>Trueperella</taxon>
    </lineage>
</organism>
<reference evidence="1 2" key="1">
    <citation type="submission" date="2023-07" db="EMBL/GenBank/DDBJ databases">
        <title>Sequencing the genomes of 1000 actinobacteria strains.</title>
        <authorList>
            <person name="Klenk H.-P."/>
        </authorList>
    </citation>
    <scope>NUCLEOTIDE SEQUENCE [LARGE SCALE GENOMIC DNA]</scope>
    <source>
        <strain evidence="1 2">DSM 17163</strain>
    </source>
</reference>
<protein>
    <submittedName>
        <fullName evidence="1">Uncharacterized protein</fullName>
    </submittedName>
</protein>
<gene>
    <name evidence="1" type="ORF">J2S70_000658</name>
</gene>
<evidence type="ECO:0000313" key="1">
    <source>
        <dbReference type="EMBL" id="MDP9806076.1"/>
    </source>
</evidence>